<evidence type="ECO:0000313" key="2">
    <source>
        <dbReference type="EMBL" id="KAJ4164492.1"/>
    </source>
</evidence>
<sequence length="296" mass="33273">MTHSNSPLSQHRREIRLVRFLSPSISESQDPPGTIHLELRHASLDDENTRYWALSYVWGDIADPIIIYVNNTPILIRRNLYAALIQLYKDTTAAATGHAPPWLWIDAICVQQLSVEEKTWQVRLMQYIFSQAEAVQMWLGPGTERSDMAMDFICRFGPRAMATGILNVGQNANFRDDLRDAVSLHPGPSQSLPIALAISDLMTREYWNRIWIVQEVALASKARVLCGTKSVPLNIFDSALSVVDISPRGFTGGLSGVFSTCIPLQIRRSTAGPAILLRFKSTRHYLRDPGPYLRGR</sequence>
<dbReference type="PANTHER" id="PTHR24148:SF79">
    <property type="entry name" value="HETEROKARYON INCOMPATIBILITY DOMAIN-CONTAINING PROTEIN"/>
    <property type="match status" value="1"/>
</dbReference>
<gene>
    <name evidence="2" type="ORF">LMH87_006165</name>
</gene>
<proteinExistence type="predicted"/>
<dbReference type="RefSeq" id="XP_056059407.1">
    <property type="nucleotide sequence ID" value="XM_056204008.1"/>
</dbReference>
<evidence type="ECO:0000259" key="1">
    <source>
        <dbReference type="Pfam" id="PF06985"/>
    </source>
</evidence>
<dbReference type="AlphaFoldDB" id="A0A9W8QQL4"/>
<name>A0A9W8QQL4_AKAMU</name>
<evidence type="ECO:0000313" key="3">
    <source>
        <dbReference type="Proteomes" id="UP001144673"/>
    </source>
</evidence>
<organism evidence="2 3">
    <name type="scientific">Akanthomyces muscarius</name>
    <name type="common">Entomopathogenic fungus</name>
    <name type="synonym">Lecanicillium muscarium</name>
    <dbReference type="NCBI Taxonomy" id="2231603"/>
    <lineage>
        <taxon>Eukaryota</taxon>
        <taxon>Fungi</taxon>
        <taxon>Dikarya</taxon>
        <taxon>Ascomycota</taxon>
        <taxon>Pezizomycotina</taxon>
        <taxon>Sordariomycetes</taxon>
        <taxon>Hypocreomycetidae</taxon>
        <taxon>Hypocreales</taxon>
        <taxon>Cordycipitaceae</taxon>
        <taxon>Akanthomyces</taxon>
    </lineage>
</organism>
<dbReference type="InterPro" id="IPR052895">
    <property type="entry name" value="HetReg/Transcr_Mod"/>
</dbReference>
<dbReference type="GeneID" id="80893324"/>
<dbReference type="Proteomes" id="UP001144673">
    <property type="component" value="Chromosome 1"/>
</dbReference>
<dbReference type="Pfam" id="PF06985">
    <property type="entry name" value="HET"/>
    <property type="match status" value="1"/>
</dbReference>
<reference evidence="2" key="1">
    <citation type="journal article" date="2023" name="Access Microbiol">
        <title>De-novo genome assembly for Akanthomyces muscarius, a biocontrol agent of insect agricultural pests.</title>
        <authorList>
            <person name="Erdos Z."/>
            <person name="Studholme D.J."/>
            <person name="Raymond B."/>
            <person name="Sharma M."/>
        </authorList>
    </citation>
    <scope>NUCLEOTIDE SEQUENCE</scope>
    <source>
        <strain evidence="2">Ve6</strain>
    </source>
</reference>
<dbReference type="EMBL" id="JAJHUN010000001">
    <property type="protein sequence ID" value="KAJ4164492.1"/>
    <property type="molecule type" value="Genomic_DNA"/>
</dbReference>
<dbReference type="KEGG" id="amus:LMH87_006165"/>
<dbReference type="PANTHER" id="PTHR24148">
    <property type="entry name" value="ANKYRIN REPEAT DOMAIN-CONTAINING PROTEIN 39 HOMOLOG-RELATED"/>
    <property type="match status" value="1"/>
</dbReference>
<accession>A0A9W8QQL4</accession>
<comment type="caution">
    <text evidence="2">The sequence shown here is derived from an EMBL/GenBank/DDBJ whole genome shotgun (WGS) entry which is preliminary data.</text>
</comment>
<feature type="domain" description="Heterokaryon incompatibility" evidence="1">
    <location>
        <begin position="51"/>
        <end position="215"/>
    </location>
</feature>
<keyword evidence="3" id="KW-1185">Reference proteome</keyword>
<protein>
    <recommendedName>
        <fullName evidence="1">Heterokaryon incompatibility domain-containing protein</fullName>
    </recommendedName>
</protein>
<dbReference type="InterPro" id="IPR010730">
    <property type="entry name" value="HET"/>
</dbReference>